<dbReference type="PROSITE" id="PS00137">
    <property type="entry name" value="SUBTILASE_HIS"/>
    <property type="match status" value="1"/>
</dbReference>
<dbReference type="Pfam" id="PF00082">
    <property type="entry name" value="Peptidase_S8"/>
    <property type="match status" value="1"/>
</dbReference>
<dbReference type="InterPro" id="IPR015500">
    <property type="entry name" value="Peptidase_S8_subtilisin-rel"/>
</dbReference>
<proteinExistence type="inferred from homology"/>
<dbReference type="PROSITE" id="PS00136">
    <property type="entry name" value="SUBTILASE_ASP"/>
    <property type="match status" value="1"/>
</dbReference>
<dbReference type="EMBL" id="UOFF01000335">
    <property type="protein sequence ID" value="VAW57110.1"/>
    <property type="molecule type" value="Genomic_DNA"/>
</dbReference>
<dbReference type="GO" id="GO:0006508">
    <property type="term" value="P:proteolysis"/>
    <property type="evidence" value="ECO:0007669"/>
    <property type="project" value="UniProtKB-KW"/>
</dbReference>
<dbReference type="InterPro" id="IPR017309">
    <property type="entry name" value="Pept_S8A_subtilisin_proteobac"/>
</dbReference>
<dbReference type="PANTHER" id="PTHR43806:SF11">
    <property type="entry name" value="CEREVISIN-RELATED"/>
    <property type="match status" value="1"/>
</dbReference>
<evidence type="ECO:0000259" key="6">
    <source>
        <dbReference type="Pfam" id="PF00082"/>
    </source>
</evidence>
<feature type="compositionally biased region" description="Acidic residues" evidence="5">
    <location>
        <begin position="437"/>
        <end position="448"/>
    </location>
</feature>
<dbReference type="InterPro" id="IPR023827">
    <property type="entry name" value="Peptidase_S8_Asp-AS"/>
</dbReference>
<dbReference type="AlphaFoldDB" id="A0A3B0WXC6"/>
<dbReference type="InterPro" id="IPR036852">
    <property type="entry name" value="Peptidase_S8/S53_dom_sf"/>
</dbReference>
<dbReference type="PROSITE" id="PS00138">
    <property type="entry name" value="SUBTILASE_SER"/>
    <property type="match status" value="1"/>
</dbReference>
<gene>
    <name evidence="7" type="ORF">MNBD_GAMMA07-137</name>
</gene>
<comment type="similarity">
    <text evidence="1">Belongs to the peptidase S8 family.</text>
</comment>
<evidence type="ECO:0000313" key="7">
    <source>
        <dbReference type="EMBL" id="VAW57110.1"/>
    </source>
</evidence>
<feature type="region of interest" description="Disordered" evidence="5">
    <location>
        <begin position="435"/>
        <end position="454"/>
    </location>
</feature>
<protein>
    <recommendedName>
        <fullName evidence="6">Peptidase S8/S53 domain-containing protein</fullName>
    </recommendedName>
</protein>
<dbReference type="InterPro" id="IPR023828">
    <property type="entry name" value="Peptidase_S8_Ser-AS"/>
</dbReference>
<dbReference type="InterPro" id="IPR000209">
    <property type="entry name" value="Peptidase_S8/S53_dom"/>
</dbReference>
<dbReference type="Gene3D" id="3.40.50.200">
    <property type="entry name" value="Peptidase S8/S53 domain"/>
    <property type="match status" value="1"/>
</dbReference>
<accession>A0A3B0WXC6</accession>
<reference evidence="7" key="1">
    <citation type="submission" date="2018-06" db="EMBL/GenBank/DDBJ databases">
        <authorList>
            <person name="Zhirakovskaya E."/>
        </authorList>
    </citation>
    <scope>NUCLEOTIDE SEQUENCE</scope>
</reference>
<dbReference type="InterPro" id="IPR034176">
    <property type="entry name" value="Peptidases_S8_13"/>
</dbReference>
<dbReference type="PIRSF" id="PIRSF037893">
    <property type="entry name" value="Subtilisin_rel_Maqu_2796"/>
    <property type="match status" value="1"/>
</dbReference>
<organism evidence="7">
    <name type="scientific">hydrothermal vent metagenome</name>
    <dbReference type="NCBI Taxonomy" id="652676"/>
    <lineage>
        <taxon>unclassified sequences</taxon>
        <taxon>metagenomes</taxon>
        <taxon>ecological metagenomes</taxon>
    </lineage>
</organism>
<dbReference type="CDD" id="cd07496">
    <property type="entry name" value="Peptidases_S8_13"/>
    <property type="match status" value="1"/>
</dbReference>
<keyword evidence="2" id="KW-0645">Protease</keyword>
<dbReference type="SUPFAM" id="SSF89260">
    <property type="entry name" value="Collagen-binding domain"/>
    <property type="match status" value="1"/>
</dbReference>
<evidence type="ECO:0000256" key="5">
    <source>
        <dbReference type="SAM" id="MobiDB-lite"/>
    </source>
</evidence>
<dbReference type="InterPro" id="IPR022398">
    <property type="entry name" value="Peptidase_S8_His-AS"/>
</dbReference>
<dbReference type="PROSITE" id="PS51892">
    <property type="entry name" value="SUBTILASE"/>
    <property type="match status" value="1"/>
</dbReference>
<dbReference type="PRINTS" id="PR00723">
    <property type="entry name" value="SUBTILISIN"/>
</dbReference>
<evidence type="ECO:0000256" key="4">
    <source>
        <dbReference type="ARBA" id="ARBA00022825"/>
    </source>
</evidence>
<evidence type="ECO:0000256" key="3">
    <source>
        <dbReference type="ARBA" id="ARBA00022801"/>
    </source>
</evidence>
<sequence length="935" mass="100467">MLSILITACSDGNKSPPPVTRFSIGGTVTGIKTSINTIINDIPYIINQNASFTFPINLENGAQYTASISKQPSGLLCNIENATGAIKKADITDVNITCVRNSFSISGIISATEHMVVDSDINDPNAVANISNNVTSSAQLINNLASVHGFVSADPTGRSGDRFQFKSDDSDYYQVNLLAGQVIDLQTMDISNNSIFKGDLSLILLDSHSKIMAQATQGEEFQQITVPTNGLYFILVSASNGATKYRLKLNSTNVLHTPTGQSAHFIANEIIIKFKKNVPNRVLSKHHAHLTLSHHDKSRATLAHTTSHDISQKIFNDVSVPEYLSELAATNNETYEKILTLREIKRLNKLDHIEYAEPNYWHQAQRIPNDQHYHFQWHYPLINLPEAWDITTGEPNNGQIIVAVIDTGIYINHVDFVGKLVDGYDFISSTFNANDGDGIDNDPDDPGDDTSGNSSWHGTHVAGIIAANSNNSVGVSGISWGAKIMPIRAIGTLGASSFDIMESLRFAAGLSNASNTVPAQIADVINMSLGGFGFSQSMQNLINQVNDAGIIIIAASGNDNSSELFYPASYDGVISVSATDIENNKASYSNFGSKIDVAAPGGQISNDINQDGQGDGVLSTLVSGEIEEDEDNRASSYAFFQGTSMASPHVAGVVALMRAVYPELTPAEFKNALISGALTNDAGEVGRDNIFGYGIINALKAVKEAQRIENGGTPPEPPALIISTPASLIMGTQNNATLTLNNESSTEASVTNISIDSTWLNVTEKTVDDITKLGIYDITIDRNNLGDANYDSTITFNLSTGNVLTINVSMVVGNISNIGDIGNAYILLLKTKNNALADIIFPVDVGNGNYTYSFNNVPKGSYNIAGGSDIDNDLLLCQLGENCGGYPTFNTLEDIIISNEDLIDIDFTLNILSKINITNSVQGFDISQFLLPDKN</sequence>
<keyword evidence="3" id="KW-0378">Hydrolase</keyword>
<evidence type="ECO:0000256" key="1">
    <source>
        <dbReference type="ARBA" id="ARBA00011073"/>
    </source>
</evidence>
<dbReference type="GO" id="GO:0004252">
    <property type="term" value="F:serine-type endopeptidase activity"/>
    <property type="evidence" value="ECO:0007669"/>
    <property type="project" value="InterPro"/>
</dbReference>
<evidence type="ECO:0000256" key="2">
    <source>
        <dbReference type="ARBA" id="ARBA00022670"/>
    </source>
</evidence>
<feature type="domain" description="Peptidase S8/S53" evidence="6">
    <location>
        <begin position="399"/>
        <end position="694"/>
    </location>
</feature>
<name>A0A3B0WXC6_9ZZZZ</name>
<dbReference type="PANTHER" id="PTHR43806">
    <property type="entry name" value="PEPTIDASE S8"/>
    <property type="match status" value="1"/>
</dbReference>
<keyword evidence="4" id="KW-0720">Serine protease</keyword>
<dbReference type="InterPro" id="IPR050131">
    <property type="entry name" value="Peptidase_S8_subtilisin-like"/>
</dbReference>
<dbReference type="SUPFAM" id="SSF52743">
    <property type="entry name" value="Subtilisin-like"/>
    <property type="match status" value="1"/>
</dbReference>
<dbReference type="Gene3D" id="2.60.120.380">
    <property type="match status" value="1"/>
</dbReference>